<feature type="compositionally biased region" description="Low complexity" evidence="1">
    <location>
        <begin position="152"/>
        <end position="162"/>
    </location>
</feature>
<proteinExistence type="predicted"/>
<dbReference type="WBParaSite" id="jg19659">
    <property type="protein sequence ID" value="jg19659"/>
    <property type="gene ID" value="jg19659"/>
</dbReference>
<evidence type="ECO:0000256" key="1">
    <source>
        <dbReference type="SAM" id="MobiDB-lite"/>
    </source>
</evidence>
<name>A0A915DIN2_9BILA</name>
<dbReference type="AlphaFoldDB" id="A0A915DIN2"/>
<feature type="region of interest" description="Disordered" evidence="1">
    <location>
        <begin position="150"/>
        <end position="170"/>
    </location>
</feature>
<organism evidence="3 4">
    <name type="scientific">Ditylenchus dipsaci</name>
    <dbReference type="NCBI Taxonomy" id="166011"/>
    <lineage>
        <taxon>Eukaryota</taxon>
        <taxon>Metazoa</taxon>
        <taxon>Ecdysozoa</taxon>
        <taxon>Nematoda</taxon>
        <taxon>Chromadorea</taxon>
        <taxon>Rhabditida</taxon>
        <taxon>Tylenchina</taxon>
        <taxon>Tylenchomorpha</taxon>
        <taxon>Sphaerularioidea</taxon>
        <taxon>Anguinidae</taxon>
        <taxon>Anguininae</taxon>
        <taxon>Ditylenchus</taxon>
    </lineage>
</organism>
<evidence type="ECO:0000313" key="3">
    <source>
        <dbReference type="Proteomes" id="UP000887574"/>
    </source>
</evidence>
<evidence type="ECO:0000313" key="4">
    <source>
        <dbReference type="WBParaSite" id="jg19659"/>
    </source>
</evidence>
<dbReference type="Proteomes" id="UP000887574">
    <property type="component" value="Unplaced"/>
</dbReference>
<feature type="signal peptide" evidence="2">
    <location>
        <begin position="1"/>
        <end position="28"/>
    </location>
</feature>
<feature type="chain" id="PRO_5037861827" evidence="2">
    <location>
        <begin position="29"/>
        <end position="219"/>
    </location>
</feature>
<keyword evidence="3" id="KW-1185">Reference proteome</keyword>
<protein>
    <submittedName>
        <fullName evidence="4">Uncharacterized protein</fullName>
    </submittedName>
</protein>
<evidence type="ECO:0000256" key="2">
    <source>
        <dbReference type="SAM" id="SignalP"/>
    </source>
</evidence>
<reference evidence="4" key="1">
    <citation type="submission" date="2022-11" db="UniProtKB">
        <authorList>
            <consortium name="WormBaseParasite"/>
        </authorList>
    </citation>
    <scope>IDENTIFICATION</scope>
</reference>
<accession>A0A915DIN2</accession>
<keyword evidence="2" id="KW-0732">Signal</keyword>
<sequence length="219" mass="24920">MYSQQIIMLSCLLLLAFYLNLAQMSVSAEYLPTVLVKRTWKYDKKDAPIAYSDEMFNFDTLAGIGLGKRSGRRSIASYMMQRAKEERDMQGLQNQQFMDNRLRRSSPSMVVLQPFYSNSDMAPSINYDPLVGLPSSIRNQLIAKIYQNQAETSLTDSSSPDLSAKETEKMPGKRFYVSQLGRVVQLANHPSGHSMYDQLPGQWLRGLRLANKNPQNTLF</sequence>